<dbReference type="RefSeq" id="WP_089911760.1">
    <property type="nucleotide sequence ID" value="NZ_FOBB01000002.1"/>
</dbReference>
<protein>
    <recommendedName>
        <fullName evidence="3">O-succinylhomoserine sulfhydrylase</fullName>
        <shortName evidence="3">OSH sulfhydrylase</shortName>
        <shortName evidence="3">OSHS sulfhydrylase</shortName>
        <ecNumber evidence="3">2.5.1.-</ecNumber>
    </recommendedName>
</protein>
<dbReference type="Proteomes" id="UP000198984">
    <property type="component" value="Unassembled WGS sequence"/>
</dbReference>
<dbReference type="Pfam" id="PF01053">
    <property type="entry name" value="Cys_Met_Meta_PP"/>
    <property type="match status" value="1"/>
</dbReference>
<accession>A0A1H7TCR4</accession>
<dbReference type="GO" id="GO:0030170">
    <property type="term" value="F:pyridoxal phosphate binding"/>
    <property type="evidence" value="ECO:0007669"/>
    <property type="project" value="UniProtKB-UniRule"/>
</dbReference>
<dbReference type="CDD" id="cd00614">
    <property type="entry name" value="CGS_like"/>
    <property type="match status" value="1"/>
</dbReference>
<dbReference type="FunFam" id="3.90.1150.10:FF:000033">
    <property type="entry name" value="Cystathionine gamma-synthase"/>
    <property type="match status" value="1"/>
</dbReference>
<dbReference type="SUPFAM" id="SSF53383">
    <property type="entry name" value="PLP-dependent transferases"/>
    <property type="match status" value="1"/>
</dbReference>
<dbReference type="GO" id="GO:0071268">
    <property type="term" value="P:homocysteine biosynthetic process"/>
    <property type="evidence" value="ECO:0007669"/>
    <property type="project" value="InterPro"/>
</dbReference>
<evidence type="ECO:0000256" key="3">
    <source>
        <dbReference type="HAMAP-Rule" id="MF_02056"/>
    </source>
</evidence>
<dbReference type="GO" id="GO:0071266">
    <property type="term" value="P:'de novo' L-methionine biosynthetic process"/>
    <property type="evidence" value="ECO:0007669"/>
    <property type="project" value="UniProtKB-UniRule"/>
</dbReference>
<comment type="pathway">
    <text evidence="3">Amino-acid biosynthesis; L-methionine biosynthesis via de novo pathway; L-homocysteine from O-succinyl-L-homoserine: step 1/1.</text>
</comment>
<dbReference type="InterPro" id="IPR015422">
    <property type="entry name" value="PyrdxlP-dep_Trfase_small"/>
</dbReference>
<sequence>MNENQPKYQPDTEAIRIQTERTWQMEHSTPMFLTSSFCYDNVEEMRATFADETDFNIYSRFSNPNVDEFVQKVCALEQAEAGYATASGMSAIFASFMALMKAGDHLLSARAIFGSTHTVVTKFLPKWGISYDYFDVTRPETVEALIKPNTKMIFVETPTNPGLDVIDMQFLADIANKHNIILNVDNCFATPVLQKPILAGAHLVTHSATKWMDGQGRVLGGAVVGKKELIKEIYAFCRSTGPSMSPFNAWVLSKSLETLHVRMERHCANALALAKALEKNTQLNWVRYPFLESHPQYAIAIKQMTGGGGIVCFELKGGLEQGKRFLDALKMLTLTANLGDSRSIASHPASTTHAKLTEDERINVGITPGFIRISVGLENIKDILEDIEQALEASKA</sequence>
<dbReference type="EMBL" id="FOBB01000002">
    <property type="protein sequence ID" value="SEL82086.1"/>
    <property type="molecule type" value="Genomic_DNA"/>
</dbReference>
<keyword evidence="7" id="KW-1185">Reference proteome</keyword>
<comment type="cofactor">
    <cofactor evidence="1 3 5">
        <name>pyridoxal 5'-phosphate</name>
        <dbReference type="ChEBI" id="CHEBI:597326"/>
    </cofactor>
</comment>
<reference evidence="6 7" key="1">
    <citation type="submission" date="2016-10" db="EMBL/GenBank/DDBJ databases">
        <authorList>
            <person name="de Groot N.N."/>
        </authorList>
    </citation>
    <scope>NUCLEOTIDE SEQUENCE [LARGE SCALE GENOMIC DNA]</scope>
    <source>
        <strain evidence="6 7">DSM 21039</strain>
    </source>
</reference>
<comment type="subunit">
    <text evidence="3">Homotetramer.</text>
</comment>
<dbReference type="STRING" id="573321.SAMN04488505_1021191"/>
<dbReference type="PANTHER" id="PTHR11808">
    <property type="entry name" value="TRANS-SULFURATION ENZYME FAMILY MEMBER"/>
    <property type="match status" value="1"/>
</dbReference>
<proteinExistence type="inferred from homology"/>
<evidence type="ECO:0000256" key="2">
    <source>
        <dbReference type="ARBA" id="ARBA00022898"/>
    </source>
</evidence>
<keyword evidence="3" id="KW-0808">Transferase</keyword>
<dbReference type="InterPro" id="IPR015421">
    <property type="entry name" value="PyrdxlP-dep_Trfase_major"/>
</dbReference>
<dbReference type="PANTHER" id="PTHR11808:SF80">
    <property type="entry name" value="CYSTATHIONINE GAMMA-LYASE"/>
    <property type="match status" value="1"/>
</dbReference>
<evidence type="ECO:0000256" key="5">
    <source>
        <dbReference type="RuleBase" id="RU362118"/>
    </source>
</evidence>
<comment type="function">
    <text evidence="3">Catalyzes the formation of L-homocysteine from O-succinyl-L-homoserine (OSHS) and hydrogen sulfide.</text>
</comment>
<dbReference type="GO" id="GO:0016846">
    <property type="term" value="F:carbon-sulfur lyase activity"/>
    <property type="evidence" value="ECO:0007669"/>
    <property type="project" value="TreeGrafter"/>
</dbReference>
<dbReference type="AlphaFoldDB" id="A0A1H7TCR4"/>
<evidence type="ECO:0000313" key="7">
    <source>
        <dbReference type="Proteomes" id="UP000198984"/>
    </source>
</evidence>
<dbReference type="GO" id="GO:0016765">
    <property type="term" value="F:transferase activity, transferring alkyl or aryl (other than methyl) groups"/>
    <property type="evidence" value="ECO:0007669"/>
    <property type="project" value="UniProtKB-UniRule"/>
</dbReference>
<dbReference type="PIRSF" id="PIRSF001434">
    <property type="entry name" value="CGS"/>
    <property type="match status" value="1"/>
</dbReference>
<organism evidence="6 7">
    <name type="scientific">Chitinophaga rupis</name>
    <dbReference type="NCBI Taxonomy" id="573321"/>
    <lineage>
        <taxon>Bacteria</taxon>
        <taxon>Pseudomonadati</taxon>
        <taxon>Bacteroidota</taxon>
        <taxon>Chitinophagia</taxon>
        <taxon>Chitinophagales</taxon>
        <taxon>Chitinophagaceae</taxon>
        <taxon>Chitinophaga</taxon>
    </lineage>
</organism>
<dbReference type="FunFam" id="3.40.640.10:FF:000046">
    <property type="entry name" value="Cystathionine gamma-lyase"/>
    <property type="match status" value="1"/>
</dbReference>
<dbReference type="InterPro" id="IPR015424">
    <property type="entry name" value="PyrdxlP-dep_Trfase"/>
</dbReference>
<comment type="catalytic activity">
    <reaction evidence="3">
        <text>O-succinyl-L-homoserine + hydrogen sulfide = L-homocysteine + succinate</text>
        <dbReference type="Rhea" id="RHEA:27826"/>
        <dbReference type="ChEBI" id="CHEBI:29919"/>
        <dbReference type="ChEBI" id="CHEBI:30031"/>
        <dbReference type="ChEBI" id="CHEBI:57661"/>
        <dbReference type="ChEBI" id="CHEBI:58199"/>
    </reaction>
</comment>
<gene>
    <name evidence="3" type="primary">metZ</name>
    <name evidence="6" type="ORF">SAMN04488505_1021191</name>
</gene>
<dbReference type="HAMAP" id="MF_02056">
    <property type="entry name" value="MetZ"/>
    <property type="match status" value="1"/>
</dbReference>
<evidence type="ECO:0000256" key="4">
    <source>
        <dbReference type="PIRSR" id="PIRSR001434-2"/>
    </source>
</evidence>
<dbReference type="EC" id="2.5.1.-" evidence="3"/>
<dbReference type="Gene3D" id="3.90.1150.10">
    <property type="entry name" value="Aspartate Aminotransferase, domain 1"/>
    <property type="match status" value="1"/>
</dbReference>
<evidence type="ECO:0000313" key="6">
    <source>
        <dbReference type="EMBL" id="SEL82086.1"/>
    </source>
</evidence>
<comment type="similarity">
    <text evidence="3">Belongs to the trans-sulfuration enzymes family. MetZ subfamily.</text>
</comment>
<keyword evidence="3" id="KW-0028">Amino-acid biosynthesis</keyword>
<evidence type="ECO:0000256" key="1">
    <source>
        <dbReference type="ARBA" id="ARBA00001933"/>
    </source>
</evidence>
<keyword evidence="3" id="KW-0486">Methionine biosynthesis</keyword>
<dbReference type="InterPro" id="IPR006234">
    <property type="entry name" value="O-succ-hSer_sulfhydrylase"/>
</dbReference>
<dbReference type="OrthoDB" id="9803729at2"/>
<feature type="modified residue" description="N6-(pyridoxal phosphate)lysine" evidence="3 4">
    <location>
        <position position="210"/>
    </location>
</feature>
<dbReference type="UniPathway" id="UPA00051">
    <property type="reaction ID" value="UER00449"/>
</dbReference>
<keyword evidence="2 3" id="KW-0663">Pyridoxal phosphate</keyword>
<dbReference type="GO" id="GO:0019346">
    <property type="term" value="P:transsulfuration"/>
    <property type="evidence" value="ECO:0007669"/>
    <property type="project" value="InterPro"/>
</dbReference>
<name>A0A1H7TCR4_9BACT</name>
<dbReference type="InterPro" id="IPR000277">
    <property type="entry name" value="Cys/Met-Metab_PyrdxlP-dep_enz"/>
</dbReference>
<dbReference type="Gene3D" id="3.40.640.10">
    <property type="entry name" value="Type I PLP-dependent aspartate aminotransferase-like (Major domain)"/>
    <property type="match status" value="1"/>
</dbReference>
<dbReference type="GO" id="GO:0005737">
    <property type="term" value="C:cytoplasm"/>
    <property type="evidence" value="ECO:0007669"/>
    <property type="project" value="TreeGrafter"/>
</dbReference>